<dbReference type="GO" id="GO:0031419">
    <property type="term" value="F:cobalamin binding"/>
    <property type="evidence" value="ECO:0007669"/>
    <property type="project" value="UniProtKB-KW"/>
</dbReference>
<dbReference type="CDD" id="cd00081">
    <property type="entry name" value="Hint"/>
    <property type="match status" value="1"/>
</dbReference>
<dbReference type="InterPro" id="IPR004042">
    <property type="entry name" value="Intein_endonuc_central"/>
</dbReference>
<evidence type="ECO:0000256" key="6">
    <source>
        <dbReference type="ARBA" id="ARBA00022705"/>
    </source>
</evidence>
<dbReference type="GO" id="GO:0016539">
    <property type="term" value="P:intein-mediated protein splicing"/>
    <property type="evidence" value="ECO:0007669"/>
    <property type="project" value="InterPro"/>
</dbReference>
<feature type="domain" description="DOD-type homing endonuclease" evidence="14">
    <location>
        <begin position="900"/>
        <end position="1042"/>
    </location>
</feature>
<evidence type="ECO:0000256" key="10">
    <source>
        <dbReference type="ARBA" id="ARBA00023157"/>
    </source>
</evidence>
<dbReference type="InterPro" id="IPR013345">
    <property type="entry name" value="RTP_Rdtase_AdoCbl-dep"/>
</dbReference>
<organism evidence="15 16">
    <name type="scientific">Leptolyngbya cf. ectocarpi LEGE 11479</name>
    <dbReference type="NCBI Taxonomy" id="1828722"/>
    <lineage>
        <taxon>Bacteria</taxon>
        <taxon>Bacillati</taxon>
        <taxon>Cyanobacteriota</taxon>
        <taxon>Cyanophyceae</taxon>
        <taxon>Leptolyngbyales</taxon>
        <taxon>Leptolyngbyaceae</taxon>
        <taxon>Leptolyngbya group</taxon>
        <taxon>Leptolyngbya</taxon>
    </lineage>
</organism>
<dbReference type="EC" id="1.17.4.2" evidence="3"/>
<dbReference type="Pfam" id="PF17975">
    <property type="entry name" value="RNR_Alpha"/>
    <property type="match status" value="1"/>
</dbReference>
<feature type="domain" description="DOD-type homing endonuclease" evidence="14">
    <location>
        <begin position="417"/>
        <end position="561"/>
    </location>
</feature>
<evidence type="ECO:0000256" key="8">
    <source>
        <dbReference type="ARBA" id="ARBA00023000"/>
    </source>
</evidence>
<dbReference type="GO" id="GO:0000166">
    <property type="term" value="F:nucleotide binding"/>
    <property type="evidence" value="ECO:0007669"/>
    <property type="project" value="InterPro"/>
</dbReference>
<evidence type="ECO:0000256" key="7">
    <source>
        <dbReference type="ARBA" id="ARBA00022813"/>
    </source>
</evidence>
<gene>
    <name evidence="15" type="primary">nrdJ</name>
    <name evidence="15" type="ORF">IQ260_12490</name>
</gene>
<evidence type="ECO:0000256" key="13">
    <source>
        <dbReference type="ARBA" id="ARBA00048987"/>
    </source>
</evidence>
<dbReference type="GO" id="GO:0004748">
    <property type="term" value="F:ribonucleoside-diphosphate reductase activity, thioredoxin disulfide as acceptor"/>
    <property type="evidence" value="ECO:0007669"/>
    <property type="project" value="InterPro"/>
</dbReference>
<dbReference type="InterPro" id="IPR006142">
    <property type="entry name" value="INTEIN"/>
</dbReference>
<keyword evidence="5" id="KW-0846">Cobalamin</keyword>
<dbReference type="GO" id="GO:0008998">
    <property type="term" value="F:ribonucleoside-triphosphate reductase (thioredoxin) activity"/>
    <property type="evidence" value="ECO:0007669"/>
    <property type="project" value="UniProtKB-EC"/>
</dbReference>
<evidence type="ECO:0000256" key="2">
    <source>
        <dbReference type="ARBA" id="ARBA00005654"/>
    </source>
</evidence>
<evidence type="ECO:0000256" key="12">
    <source>
        <dbReference type="ARBA" id="ARBA00023285"/>
    </source>
</evidence>
<dbReference type="Gene3D" id="3.20.70.20">
    <property type="match status" value="2"/>
</dbReference>
<dbReference type="SMART" id="SM00306">
    <property type="entry name" value="HintN"/>
    <property type="match status" value="2"/>
</dbReference>
<comment type="cofactor">
    <cofactor evidence="1">
        <name>adenosylcob(III)alamin</name>
        <dbReference type="ChEBI" id="CHEBI:18408"/>
    </cofactor>
</comment>
<dbReference type="InterPro" id="IPR050862">
    <property type="entry name" value="RdRp_reductase_class-2"/>
</dbReference>
<dbReference type="SUPFAM" id="SSF51998">
    <property type="entry name" value="PFL-like glycyl radical enzymes"/>
    <property type="match status" value="3"/>
</dbReference>
<evidence type="ECO:0000256" key="11">
    <source>
        <dbReference type="ARBA" id="ARBA00023284"/>
    </source>
</evidence>
<evidence type="ECO:0000256" key="9">
    <source>
        <dbReference type="ARBA" id="ARBA00023002"/>
    </source>
</evidence>
<dbReference type="InterPro" id="IPR003586">
    <property type="entry name" value="Hint_dom_C"/>
</dbReference>
<evidence type="ECO:0000256" key="5">
    <source>
        <dbReference type="ARBA" id="ARBA00022628"/>
    </source>
</evidence>
<dbReference type="PROSITE" id="PS50818">
    <property type="entry name" value="INTEIN_C_TER"/>
    <property type="match status" value="2"/>
</dbReference>
<name>A0A929F667_LEPEC</name>
<dbReference type="SUPFAM" id="SSF51294">
    <property type="entry name" value="Hedgehog/intein (Hint) domain"/>
    <property type="match status" value="2"/>
</dbReference>
<keyword evidence="12" id="KW-0170">Cobalt</keyword>
<dbReference type="Gene3D" id="3.10.28.10">
    <property type="entry name" value="Homing endonucleases"/>
    <property type="match status" value="2"/>
</dbReference>
<dbReference type="EMBL" id="JADEXP010000098">
    <property type="protein sequence ID" value="MBE9067476.1"/>
    <property type="molecule type" value="Genomic_DNA"/>
</dbReference>
<keyword evidence="16" id="KW-1185">Reference proteome</keyword>
<dbReference type="PROSITE" id="PS50817">
    <property type="entry name" value="INTEIN_N_TER"/>
    <property type="match status" value="1"/>
</dbReference>
<dbReference type="NCBIfam" id="TIGR01443">
    <property type="entry name" value="intein_Cterm"/>
    <property type="match status" value="2"/>
</dbReference>
<evidence type="ECO:0000256" key="1">
    <source>
        <dbReference type="ARBA" id="ARBA00001922"/>
    </source>
</evidence>
<dbReference type="InterPro" id="IPR006141">
    <property type="entry name" value="Intein_N"/>
</dbReference>
<dbReference type="RefSeq" id="WP_193993440.1">
    <property type="nucleotide sequence ID" value="NZ_JADEXP010000098.1"/>
</dbReference>
<dbReference type="InterPro" id="IPR030934">
    <property type="entry name" value="Intein_C"/>
</dbReference>
<keyword evidence="9 15" id="KW-0560">Oxidoreductase</keyword>
<dbReference type="InterPro" id="IPR054158">
    <property type="entry name" value="RNR-II_ins_dom"/>
</dbReference>
<dbReference type="Gene3D" id="3.30.1620.10">
    <property type="entry name" value="b-12 dependent (class ii) ribonucleotide reductase, Chain A, Domain 2"/>
    <property type="match status" value="1"/>
</dbReference>
<dbReference type="NCBIfam" id="TIGR02505">
    <property type="entry name" value="RTPR"/>
    <property type="match status" value="1"/>
</dbReference>
<dbReference type="InterPro" id="IPR007869">
    <property type="entry name" value="Homing_endonuc_PI-Sce"/>
</dbReference>
<dbReference type="InterPro" id="IPR004860">
    <property type="entry name" value="LAGLIDADG_dom"/>
</dbReference>
<dbReference type="Pfam" id="PF14890">
    <property type="entry name" value="Intein_splicing"/>
    <property type="match status" value="1"/>
</dbReference>
<reference evidence="15" key="1">
    <citation type="submission" date="2020-10" db="EMBL/GenBank/DDBJ databases">
        <authorList>
            <person name="Castelo-Branco R."/>
            <person name="Eusebio N."/>
            <person name="Adriana R."/>
            <person name="Vieira A."/>
            <person name="Brugerolle De Fraissinette N."/>
            <person name="Rezende De Castro R."/>
            <person name="Schneider M.P."/>
            <person name="Vasconcelos V."/>
            <person name="Leao P.N."/>
        </authorList>
    </citation>
    <scope>NUCLEOTIDE SEQUENCE</scope>
    <source>
        <strain evidence="15">LEGE 11479</strain>
    </source>
</reference>
<dbReference type="SUPFAM" id="SSF55608">
    <property type="entry name" value="Homing endonucleases"/>
    <property type="match status" value="2"/>
</dbReference>
<dbReference type="InterPro" id="IPR003587">
    <property type="entry name" value="Hint_dom_N"/>
</dbReference>
<dbReference type="Pfam" id="PF21995">
    <property type="entry name" value="RNR-II_ins_dom"/>
    <property type="match status" value="1"/>
</dbReference>
<dbReference type="SMART" id="SM00305">
    <property type="entry name" value="HintC"/>
    <property type="match status" value="2"/>
</dbReference>
<evidence type="ECO:0000256" key="3">
    <source>
        <dbReference type="ARBA" id="ARBA00012275"/>
    </source>
</evidence>
<dbReference type="InterPro" id="IPR040763">
    <property type="entry name" value="RNR_alpha_hel"/>
</dbReference>
<dbReference type="InterPro" id="IPR027434">
    <property type="entry name" value="Homing_endonucl"/>
</dbReference>
<comment type="similarity">
    <text evidence="2">Belongs to the class II ribonucleoside-triphosphate reductase family.</text>
</comment>
<dbReference type="InterPro" id="IPR036844">
    <property type="entry name" value="Hint_dom_sf"/>
</dbReference>
<dbReference type="PROSITE" id="PS50819">
    <property type="entry name" value="INTEIN_ENDONUCLEASE"/>
    <property type="match status" value="2"/>
</dbReference>
<dbReference type="Pfam" id="PF05204">
    <property type="entry name" value="Hom_end"/>
    <property type="match status" value="1"/>
</dbReference>
<accession>A0A929F667</accession>
<comment type="caution">
    <text evidence="15">The sequence shown here is derived from an EMBL/GenBank/DDBJ whole genome shotgun (WGS) entry which is preliminary data.</text>
</comment>
<keyword evidence="6" id="KW-0235">DNA replication</keyword>
<keyword evidence="8" id="KW-0651">Protein splicing</keyword>
<evidence type="ECO:0000313" key="16">
    <source>
        <dbReference type="Proteomes" id="UP000615026"/>
    </source>
</evidence>
<dbReference type="Proteomes" id="UP000615026">
    <property type="component" value="Unassembled WGS sequence"/>
</dbReference>
<proteinExistence type="inferred from homology"/>
<dbReference type="PANTHER" id="PTHR43371:SF1">
    <property type="entry name" value="RIBONUCLEOSIDE-DIPHOSPHATE REDUCTASE"/>
    <property type="match status" value="1"/>
</dbReference>
<dbReference type="PANTHER" id="PTHR43371">
    <property type="entry name" value="VITAMIN B12-DEPENDENT RIBONUCLEOTIDE REDUCTASE"/>
    <property type="match status" value="1"/>
</dbReference>
<sequence>MVQELERLRTKTPFPETAPAAYPVFYRTYSRRLDNGQRESWYDVCDRTLGGLVELGQLTADEKNLVQRMQRELKALPSGRWLWVGGTEWSKQQKNFSGAYNCTSTNVVDWRSFGLMMDLAMMGCGTGAMLEPKYIDQLPVIRNRLSITMTGDVGATPSGQRREETEVTIDGNRVEIHVGDSRNGWVMSYQKILELSSNEHFTGDVEVIVDLSDVRPAGEKLKGFGGMANPVKLPGLYARCAKILNKAIGRQLTSIECCLLIDEAAACVVAGNIRRCLPEDALVHTAKGLIPIKNVKVGDRVQTPIGFRPIVAKFDQGQQAVYELETNATPLRSTLNHRHAVLADAQGQIEWKHAGVLASGDRLMHSTQILPGTTTRLPADFTEARPEQSRTAKPLIIPDRTAKPLIIPDLTPDVAWLIGFTHGDGYIALGRNKYDKPYGRVEWAMNSLSEETARLQQQLDVSLAEFGLTVHHGRVRGENTAKSVCSSIRLAEYFHRYIKQAGQPLNVPSFVLQGSIEVRAAYLAGLMDSDGAVANRPPHLLTSVYRGFVRQVGAVLSSLGIAGRLTIVRPKEESWQVKYNLTIPALKGKYNSLIAPYSAKGELRQGLKMYGFTVPGQLMRNVYTYSEMREMGFEGSRTTDANYERYSAESEVELDIPVTFRGIGTYDEVQTYDIEVEEAHCFYVNGYLTHNSAGMRQFDSHDELAANAKDNLWQQDAEGNWRIDPERDALRMANHTRVFHAKPSLEEMTAAVRKQFYSGEGAIQWAGEAERRAQGKGRYGLNPCVTADTWVHTDEGPRKVKDLIGQQHSTYVNGELFSTTAAGFFFSGKKPVVKLVTQEGQSLRLTENHRVLKVTAQTQKKQYTEWVQAGELRPGDYVLLHDHRNLQGWDGEGTYEEGWLLGSLIGDGSLAETQWNDTGILRYWENSQDEMSQYAVQLLETTVGYSKRTNEAHYHKQLKHRVINSTGLATLASSYNVTRESKEVSDAIEQASYEFYRGFLRGIFDADGSVQGTQIKGVSVRLAQSNLSNLQAIQRMLSRLGIVAKVYQERRPEGYRMLPDAQRQPAEYLCKAQHELVISKDNLDYFQQLIGFREPQKAAKLDELLSGYKRQLNRERFTATVQSIEADGVEPVYDCTVPGPACFDANGFVAHNCGEILGQNFHCNLAEIHLNQLDPKNLQEQEDAFRAGGIAVAALLNHQFIEPRYQQSRLEDPIVGVSFTGLFDFFVRAFGVEWLNWWEAGRPNTIQGVEFKAKEQAYLSRWKTIVHETVWEYCDRNHIPRPNRCTTVQPAGTKSLLSGASSGWHPPKSQRFIRRITFRKDDPVAKACIDYGYSVIPSQSDKDENGNLLNDPFDPRCTEWLVEMPVEVPWANLPGADVVAIEKFSALAQFDFYMQVQRHYTAHNTSATIEFRENEIEPLAERIHQAIENDEGYISSALLARFDDLQTFPRLPFEPIDKARYEELCSEVVARRTTENFHAALEQYDAGELIEAGPAGCDSDKCLLPEKKPS</sequence>
<dbReference type="Pfam" id="PF14528">
    <property type="entry name" value="LAGLIDADG_3"/>
    <property type="match status" value="1"/>
</dbReference>
<keyword evidence="11" id="KW-0676">Redox-active center</keyword>
<keyword evidence="7" id="KW-0068">Autocatalytic cleavage</keyword>
<protein>
    <recommendedName>
        <fullName evidence="4">Adenosylcobalamin-dependent ribonucleoside-triphosphate reductase</fullName>
        <ecNumber evidence="3">1.17.4.2</ecNumber>
    </recommendedName>
</protein>
<evidence type="ECO:0000256" key="4">
    <source>
        <dbReference type="ARBA" id="ARBA00021063"/>
    </source>
</evidence>
<evidence type="ECO:0000259" key="14">
    <source>
        <dbReference type="PROSITE" id="PS50819"/>
    </source>
</evidence>
<keyword evidence="10" id="KW-1015">Disulfide bond</keyword>
<evidence type="ECO:0000313" key="15">
    <source>
        <dbReference type="EMBL" id="MBE9067476.1"/>
    </source>
</evidence>
<dbReference type="GO" id="GO:0006260">
    <property type="term" value="P:DNA replication"/>
    <property type="evidence" value="ECO:0007669"/>
    <property type="project" value="UniProtKB-KW"/>
</dbReference>
<dbReference type="GO" id="GO:0003677">
    <property type="term" value="F:DNA binding"/>
    <property type="evidence" value="ECO:0007669"/>
    <property type="project" value="InterPro"/>
</dbReference>
<dbReference type="GO" id="GO:0004519">
    <property type="term" value="F:endonuclease activity"/>
    <property type="evidence" value="ECO:0007669"/>
    <property type="project" value="InterPro"/>
</dbReference>
<dbReference type="Gene3D" id="2.170.16.10">
    <property type="entry name" value="Hedgehog/Intein (Hint) domain"/>
    <property type="match status" value="3"/>
</dbReference>
<dbReference type="PRINTS" id="PR00379">
    <property type="entry name" value="INTEIN"/>
</dbReference>
<comment type="catalytic activity">
    <reaction evidence="13">
        <text>a 2'-deoxyribonucleoside 5'-triphosphate + [thioredoxin]-disulfide + H2O = a ribonucleoside 5'-triphosphate + [thioredoxin]-dithiol</text>
        <dbReference type="Rhea" id="RHEA:12701"/>
        <dbReference type="Rhea" id="RHEA-COMP:10698"/>
        <dbReference type="Rhea" id="RHEA-COMP:10700"/>
        <dbReference type="ChEBI" id="CHEBI:15377"/>
        <dbReference type="ChEBI" id="CHEBI:29950"/>
        <dbReference type="ChEBI" id="CHEBI:50058"/>
        <dbReference type="ChEBI" id="CHEBI:61557"/>
        <dbReference type="ChEBI" id="CHEBI:61560"/>
        <dbReference type="EC" id="1.17.4.2"/>
    </reaction>
</comment>